<sequence>MTATAGLIATFGLISTGSTFNFEPAPTVSSFCSGLFRSACTMSSAPINSARQRSFTRCSSELVRGTVCTHSFVQDSIFFIGAYFCTFAFRSAGSRLAVSGSL</sequence>
<protein>
    <submittedName>
        <fullName evidence="1">Putative secreted protein</fullName>
    </submittedName>
</protein>
<proteinExistence type="predicted"/>
<name>A0A2M4DLR8_ANODA</name>
<evidence type="ECO:0000313" key="1">
    <source>
        <dbReference type="EMBL" id="MBW78516.1"/>
    </source>
</evidence>
<dbReference type="EMBL" id="GGFL01014338">
    <property type="protein sequence ID" value="MBW78516.1"/>
    <property type="molecule type" value="Transcribed_RNA"/>
</dbReference>
<reference evidence="1" key="1">
    <citation type="submission" date="2018-01" db="EMBL/GenBank/DDBJ databases">
        <title>An insight into the sialome of Amazonian anophelines.</title>
        <authorList>
            <person name="Ribeiro J.M."/>
            <person name="Scarpassa V."/>
            <person name="Calvo E."/>
        </authorList>
    </citation>
    <scope>NUCLEOTIDE SEQUENCE</scope>
</reference>
<accession>A0A2M4DLR8</accession>
<organism evidence="1">
    <name type="scientific">Anopheles darlingi</name>
    <name type="common">Mosquito</name>
    <dbReference type="NCBI Taxonomy" id="43151"/>
    <lineage>
        <taxon>Eukaryota</taxon>
        <taxon>Metazoa</taxon>
        <taxon>Ecdysozoa</taxon>
        <taxon>Arthropoda</taxon>
        <taxon>Hexapoda</taxon>
        <taxon>Insecta</taxon>
        <taxon>Pterygota</taxon>
        <taxon>Neoptera</taxon>
        <taxon>Endopterygota</taxon>
        <taxon>Diptera</taxon>
        <taxon>Nematocera</taxon>
        <taxon>Culicoidea</taxon>
        <taxon>Culicidae</taxon>
        <taxon>Anophelinae</taxon>
        <taxon>Anopheles</taxon>
    </lineage>
</organism>
<dbReference type="AlphaFoldDB" id="A0A2M4DLR8"/>